<protein>
    <submittedName>
        <fullName evidence="2">Uncharacterized protein</fullName>
    </submittedName>
</protein>
<feature type="chain" id="PRO_5041717183" evidence="1">
    <location>
        <begin position="28"/>
        <end position="199"/>
    </location>
</feature>
<sequence length="199" mass="23175">MLMKKSICIALVTIMLVLSSQLCSVQSRVLRSKVLPEVADDCAELKGSGSSLWRLFAVSSNNSITRHLHLKNDQGGSGFRHVRTTMAKPCGYADFESSLTHPDRTESLWEKLVILAANINAPWHFWNSKAFLILGNEDMQWRLMFKEAFIFRLPQFKSYHLWWWNLPEMVNLINRHRSPFRFLRRGSSQQGFEPFMREK</sequence>
<reference evidence="2" key="1">
    <citation type="submission" date="2023-10" db="EMBL/GenBank/DDBJ databases">
        <authorList>
            <person name="Domelevo Entfellner J.-B."/>
        </authorList>
    </citation>
    <scope>NUCLEOTIDE SEQUENCE</scope>
</reference>
<accession>A0AA86VQ02</accession>
<evidence type="ECO:0000256" key="1">
    <source>
        <dbReference type="SAM" id="SignalP"/>
    </source>
</evidence>
<keyword evidence="1" id="KW-0732">Signal</keyword>
<dbReference type="AlphaFoldDB" id="A0AA86VQ02"/>
<name>A0AA86VQ02_9FABA</name>
<proteinExistence type="predicted"/>
<feature type="signal peptide" evidence="1">
    <location>
        <begin position="1"/>
        <end position="27"/>
    </location>
</feature>
<evidence type="ECO:0000313" key="3">
    <source>
        <dbReference type="Proteomes" id="UP001189624"/>
    </source>
</evidence>
<dbReference type="EMBL" id="OY731406">
    <property type="protein sequence ID" value="CAJ1973431.1"/>
    <property type="molecule type" value="Genomic_DNA"/>
</dbReference>
<gene>
    <name evidence="2" type="ORF">AYBTSS11_LOCUS25492</name>
</gene>
<evidence type="ECO:0000313" key="2">
    <source>
        <dbReference type="EMBL" id="CAJ1973431.1"/>
    </source>
</evidence>
<dbReference type="Gramene" id="rna-AYBTSS11_LOCUS25492">
    <property type="protein sequence ID" value="CAJ1973431.1"/>
    <property type="gene ID" value="gene-AYBTSS11_LOCUS25492"/>
</dbReference>
<dbReference type="Proteomes" id="UP001189624">
    <property type="component" value="Chromosome 9"/>
</dbReference>
<keyword evidence="3" id="KW-1185">Reference proteome</keyword>
<organism evidence="2 3">
    <name type="scientific">Sphenostylis stenocarpa</name>
    <dbReference type="NCBI Taxonomy" id="92480"/>
    <lineage>
        <taxon>Eukaryota</taxon>
        <taxon>Viridiplantae</taxon>
        <taxon>Streptophyta</taxon>
        <taxon>Embryophyta</taxon>
        <taxon>Tracheophyta</taxon>
        <taxon>Spermatophyta</taxon>
        <taxon>Magnoliopsida</taxon>
        <taxon>eudicotyledons</taxon>
        <taxon>Gunneridae</taxon>
        <taxon>Pentapetalae</taxon>
        <taxon>rosids</taxon>
        <taxon>fabids</taxon>
        <taxon>Fabales</taxon>
        <taxon>Fabaceae</taxon>
        <taxon>Papilionoideae</taxon>
        <taxon>50 kb inversion clade</taxon>
        <taxon>NPAAA clade</taxon>
        <taxon>indigoferoid/millettioid clade</taxon>
        <taxon>Phaseoleae</taxon>
        <taxon>Sphenostylis</taxon>
    </lineage>
</organism>